<keyword evidence="2" id="KW-0472">Membrane</keyword>
<evidence type="ECO:0000313" key="3">
    <source>
        <dbReference type="EMBL" id="OGK43227.1"/>
    </source>
</evidence>
<feature type="compositionally biased region" description="Low complexity" evidence="1">
    <location>
        <begin position="123"/>
        <end position="144"/>
    </location>
</feature>
<name>A0A1F7IIR8_9BACT</name>
<accession>A0A1F7IIR8</accession>
<evidence type="ECO:0000313" key="4">
    <source>
        <dbReference type="Proteomes" id="UP000178040"/>
    </source>
</evidence>
<sequence>MDIVGVLASINKIGLVAFLLTLGFLIYEVILLRKIKKSQAKPQIPQFQEGSKIIYDTQQSDENDGKKHTKKSRIIIIALTALLVLFGIVTFVGYMNLRSTRAKSGQSSPTPTSYIIAAKKNESPTPAATALSETPTPTEAPAPTEVLTPTEIPLTIEVSPTLSETIEPSPSPTVIEQLPETGYLNNLLILFSVAGLVIFFSFMF</sequence>
<proteinExistence type="predicted"/>
<comment type="caution">
    <text evidence="3">The sequence shown here is derived from an EMBL/GenBank/DDBJ whole genome shotgun (WGS) entry which is preliminary data.</text>
</comment>
<dbReference type="AlphaFoldDB" id="A0A1F7IIR8"/>
<evidence type="ECO:0000256" key="2">
    <source>
        <dbReference type="SAM" id="Phobius"/>
    </source>
</evidence>
<protein>
    <submittedName>
        <fullName evidence="3">Uncharacterized protein</fullName>
    </submittedName>
</protein>
<keyword evidence="2" id="KW-0812">Transmembrane</keyword>
<feature type="transmembrane region" description="Helical" evidence="2">
    <location>
        <begin position="183"/>
        <end position="203"/>
    </location>
</feature>
<reference evidence="3 4" key="1">
    <citation type="journal article" date="2016" name="Nat. Commun.">
        <title>Thousands of microbial genomes shed light on interconnected biogeochemical processes in an aquifer system.</title>
        <authorList>
            <person name="Anantharaman K."/>
            <person name="Brown C.T."/>
            <person name="Hug L.A."/>
            <person name="Sharon I."/>
            <person name="Castelle C.J."/>
            <person name="Probst A.J."/>
            <person name="Thomas B.C."/>
            <person name="Singh A."/>
            <person name="Wilkins M.J."/>
            <person name="Karaoz U."/>
            <person name="Brodie E.L."/>
            <person name="Williams K.H."/>
            <person name="Hubbard S.S."/>
            <person name="Banfield J.F."/>
        </authorList>
    </citation>
    <scope>NUCLEOTIDE SEQUENCE [LARGE SCALE GENOMIC DNA]</scope>
</reference>
<keyword evidence="2" id="KW-1133">Transmembrane helix</keyword>
<dbReference type="EMBL" id="MGAI01000058">
    <property type="protein sequence ID" value="OGK43227.1"/>
    <property type="molecule type" value="Genomic_DNA"/>
</dbReference>
<feature type="region of interest" description="Disordered" evidence="1">
    <location>
        <begin position="122"/>
        <end position="144"/>
    </location>
</feature>
<evidence type="ECO:0000256" key="1">
    <source>
        <dbReference type="SAM" id="MobiDB-lite"/>
    </source>
</evidence>
<organism evidence="3 4">
    <name type="scientific">Candidatus Roizmanbacteria bacterium RIFCSPLOWO2_01_FULL_37_16</name>
    <dbReference type="NCBI Taxonomy" id="1802058"/>
    <lineage>
        <taxon>Bacteria</taxon>
        <taxon>Candidatus Roizmaniibacteriota</taxon>
    </lineage>
</organism>
<feature type="transmembrane region" description="Helical" evidence="2">
    <location>
        <begin position="74"/>
        <end position="95"/>
    </location>
</feature>
<gene>
    <name evidence="3" type="ORF">A3B40_03110</name>
</gene>
<feature type="transmembrane region" description="Helical" evidence="2">
    <location>
        <begin position="12"/>
        <end position="32"/>
    </location>
</feature>
<dbReference type="Proteomes" id="UP000178040">
    <property type="component" value="Unassembled WGS sequence"/>
</dbReference>